<dbReference type="PROSITE" id="PS51755">
    <property type="entry name" value="OMPR_PHOB"/>
    <property type="match status" value="1"/>
</dbReference>
<name>A0A2T4UMX8_9ACTN</name>
<dbReference type="AlphaFoldDB" id="A0A2T4UMX8"/>
<dbReference type="SMART" id="SM00448">
    <property type="entry name" value="REC"/>
    <property type="match status" value="1"/>
</dbReference>
<evidence type="ECO:0000256" key="7">
    <source>
        <dbReference type="PROSITE-ProRule" id="PRU01091"/>
    </source>
</evidence>
<dbReference type="SMART" id="SM00862">
    <property type="entry name" value="Trans_reg_C"/>
    <property type="match status" value="1"/>
</dbReference>
<dbReference type="Gene3D" id="3.40.50.2300">
    <property type="match status" value="1"/>
</dbReference>
<dbReference type="Gene3D" id="1.10.10.10">
    <property type="entry name" value="Winged helix-like DNA-binding domain superfamily/Winged helix DNA-binding domain"/>
    <property type="match status" value="1"/>
</dbReference>
<dbReference type="PANTHER" id="PTHR48111:SF72">
    <property type="entry name" value="SENSORY TRANSDUCTION PROTEIN REGX3"/>
    <property type="match status" value="1"/>
</dbReference>
<evidence type="ECO:0000259" key="9">
    <source>
        <dbReference type="PROSITE" id="PS51755"/>
    </source>
</evidence>
<reference evidence="10 11" key="1">
    <citation type="submission" date="2018-03" db="EMBL/GenBank/DDBJ databases">
        <title>Aquarubrobacter algicola gen. nov., sp. nov., a novel actinobacterium isolated from shallow eutrophic lake during the end of cyanobacterial harmful algal blooms.</title>
        <authorList>
            <person name="Chun S.J."/>
        </authorList>
    </citation>
    <scope>NUCLEOTIDE SEQUENCE [LARGE SCALE GENOMIC DNA]</scope>
    <source>
        <strain evidence="10 11">Seoho-28</strain>
    </source>
</reference>
<dbReference type="InterPro" id="IPR036388">
    <property type="entry name" value="WH-like_DNA-bd_sf"/>
</dbReference>
<dbReference type="GO" id="GO:0000156">
    <property type="term" value="F:phosphorelay response regulator activity"/>
    <property type="evidence" value="ECO:0007669"/>
    <property type="project" value="TreeGrafter"/>
</dbReference>
<protein>
    <recommendedName>
        <fullName evidence="5">Sensory transduction protein RegX3</fullName>
    </recommendedName>
</protein>
<evidence type="ECO:0000256" key="1">
    <source>
        <dbReference type="ARBA" id="ARBA00022553"/>
    </source>
</evidence>
<evidence type="ECO:0000256" key="2">
    <source>
        <dbReference type="ARBA" id="ARBA00023015"/>
    </source>
</evidence>
<feature type="domain" description="OmpR/PhoB-type" evidence="9">
    <location>
        <begin position="132"/>
        <end position="228"/>
    </location>
</feature>
<gene>
    <name evidence="10" type="ORF">C7Y72_13495</name>
</gene>
<dbReference type="SUPFAM" id="SSF52172">
    <property type="entry name" value="CheY-like"/>
    <property type="match status" value="1"/>
</dbReference>
<dbReference type="RefSeq" id="WP_107569342.1">
    <property type="nucleotide sequence ID" value="NZ_PYYB01000001.1"/>
</dbReference>
<keyword evidence="4" id="KW-0804">Transcription</keyword>
<dbReference type="EMBL" id="PYYB01000001">
    <property type="protein sequence ID" value="PTL60579.1"/>
    <property type="molecule type" value="Genomic_DNA"/>
</dbReference>
<keyword evidence="1 6" id="KW-0597">Phosphoprotein</keyword>
<evidence type="ECO:0000313" key="10">
    <source>
        <dbReference type="EMBL" id="PTL60579.1"/>
    </source>
</evidence>
<organism evidence="10 11">
    <name type="scientific">Paraconexibacter algicola</name>
    <dbReference type="NCBI Taxonomy" id="2133960"/>
    <lineage>
        <taxon>Bacteria</taxon>
        <taxon>Bacillati</taxon>
        <taxon>Actinomycetota</taxon>
        <taxon>Thermoleophilia</taxon>
        <taxon>Solirubrobacterales</taxon>
        <taxon>Paraconexibacteraceae</taxon>
        <taxon>Paraconexibacter</taxon>
    </lineage>
</organism>
<evidence type="ECO:0000256" key="4">
    <source>
        <dbReference type="ARBA" id="ARBA00023163"/>
    </source>
</evidence>
<evidence type="ECO:0000256" key="5">
    <source>
        <dbReference type="ARBA" id="ARBA00041201"/>
    </source>
</evidence>
<evidence type="ECO:0000256" key="3">
    <source>
        <dbReference type="ARBA" id="ARBA00023125"/>
    </source>
</evidence>
<dbReference type="Proteomes" id="UP000240739">
    <property type="component" value="Unassembled WGS sequence"/>
</dbReference>
<feature type="modified residue" description="4-aspartylphosphate" evidence="6">
    <location>
        <position position="55"/>
    </location>
</feature>
<dbReference type="Pfam" id="PF00486">
    <property type="entry name" value="Trans_reg_C"/>
    <property type="match status" value="1"/>
</dbReference>
<sequence>MPGAQSLLVVEDEDSILQPLLRALARAGFEPTSARSVREATALIDRRSFDLVLLDLGLPDGDGRDVCRHLRRTSETPVIMLTARGAEIDRIVGLELGADDYVVKPFSSDELVARIRAVLRRSAGDAGTRRPQEAVTVAALQVDPAARTARVDDVELDLTRREFDLLFALARRAGSVAGREELFDEVWGTGWFGTGKTLDVHVAGLRRKLPPGAPPITTLRGVGYRMDVP</sequence>
<dbReference type="OrthoDB" id="5242643at2"/>
<feature type="DNA-binding region" description="OmpR/PhoB-type" evidence="7">
    <location>
        <begin position="132"/>
        <end position="228"/>
    </location>
</feature>
<dbReference type="InterPro" id="IPR001789">
    <property type="entry name" value="Sig_transdc_resp-reg_receiver"/>
</dbReference>
<accession>A0A2T4UMX8</accession>
<dbReference type="GO" id="GO:0005829">
    <property type="term" value="C:cytosol"/>
    <property type="evidence" value="ECO:0007669"/>
    <property type="project" value="TreeGrafter"/>
</dbReference>
<feature type="domain" description="Response regulatory" evidence="8">
    <location>
        <begin position="6"/>
        <end position="119"/>
    </location>
</feature>
<dbReference type="InterPro" id="IPR001867">
    <property type="entry name" value="OmpR/PhoB-type_DNA-bd"/>
</dbReference>
<dbReference type="PROSITE" id="PS50110">
    <property type="entry name" value="RESPONSE_REGULATORY"/>
    <property type="match status" value="1"/>
</dbReference>
<evidence type="ECO:0000256" key="6">
    <source>
        <dbReference type="PROSITE-ProRule" id="PRU00169"/>
    </source>
</evidence>
<proteinExistence type="predicted"/>
<dbReference type="GO" id="GO:0006355">
    <property type="term" value="P:regulation of DNA-templated transcription"/>
    <property type="evidence" value="ECO:0007669"/>
    <property type="project" value="InterPro"/>
</dbReference>
<dbReference type="GO" id="GO:0032993">
    <property type="term" value="C:protein-DNA complex"/>
    <property type="evidence" value="ECO:0007669"/>
    <property type="project" value="TreeGrafter"/>
</dbReference>
<dbReference type="Gene3D" id="6.10.250.690">
    <property type="match status" value="1"/>
</dbReference>
<dbReference type="CDD" id="cd00383">
    <property type="entry name" value="trans_reg_C"/>
    <property type="match status" value="1"/>
</dbReference>
<keyword evidence="3 7" id="KW-0238">DNA-binding</keyword>
<keyword evidence="2" id="KW-0805">Transcription regulation</keyword>
<evidence type="ECO:0000259" key="8">
    <source>
        <dbReference type="PROSITE" id="PS50110"/>
    </source>
</evidence>
<dbReference type="PANTHER" id="PTHR48111">
    <property type="entry name" value="REGULATOR OF RPOS"/>
    <property type="match status" value="1"/>
</dbReference>
<keyword evidence="11" id="KW-1185">Reference proteome</keyword>
<dbReference type="InterPro" id="IPR011006">
    <property type="entry name" value="CheY-like_superfamily"/>
</dbReference>
<dbReference type="GO" id="GO:0000976">
    <property type="term" value="F:transcription cis-regulatory region binding"/>
    <property type="evidence" value="ECO:0007669"/>
    <property type="project" value="TreeGrafter"/>
</dbReference>
<dbReference type="InterPro" id="IPR039420">
    <property type="entry name" value="WalR-like"/>
</dbReference>
<comment type="caution">
    <text evidence="10">The sequence shown here is derived from an EMBL/GenBank/DDBJ whole genome shotgun (WGS) entry which is preliminary data.</text>
</comment>
<evidence type="ECO:0000313" key="11">
    <source>
        <dbReference type="Proteomes" id="UP000240739"/>
    </source>
</evidence>
<dbReference type="Pfam" id="PF00072">
    <property type="entry name" value="Response_reg"/>
    <property type="match status" value="1"/>
</dbReference>